<dbReference type="EMBL" id="FTPR01000001">
    <property type="protein sequence ID" value="SIT81434.1"/>
    <property type="molecule type" value="Genomic_DNA"/>
</dbReference>
<dbReference type="InterPro" id="IPR000873">
    <property type="entry name" value="AMP-dep_synth/lig_dom"/>
</dbReference>
<keyword evidence="2" id="KW-0436">Ligase</keyword>
<organism evidence="2 3">
    <name type="scientific">Yoonia rosea</name>
    <dbReference type="NCBI Taxonomy" id="287098"/>
    <lineage>
        <taxon>Bacteria</taxon>
        <taxon>Pseudomonadati</taxon>
        <taxon>Pseudomonadota</taxon>
        <taxon>Alphaproteobacteria</taxon>
        <taxon>Rhodobacterales</taxon>
        <taxon>Paracoccaceae</taxon>
        <taxon>Yoonia</taxon>
    </lineage>
</organism>
<dbReference type="AlphaFoldDB" id="A0A1R3WTQ4"/>
<dbReference type="OrthoDB" id="580775at2"/>
<evidence type="ECO:0000313" key="2">
    <source>
        <dbReference type="EMBL" id="SIT81434.1"/>
    </source>
</evidence>
<dbReference type="GO" id="GO:0016874">
    <property type="term" value="F:ligase activity"/>
    <property type="evidence" value="ECO:0007669"/>
    <property type="project" value="UniProtKB-KW"/>
</dbReference>
<dbReference type="Gene3D" id="3.40.50.12780">
    <property type="entry name" value="N-terminal domain of ligase-like"/>
    <property type="match status" value="1"/>
</dbReference>
<dbReference type="Pfam" id="PF00501">
    <property type="entry name" value="AMP-binding"/>
    <property type="match status" value="1"/>
</dbReference>
<feature type="domain" description="AMP-dependent synthetase/ligase" evidence="1">
    <location>
        <begin position="109"/>
        <end position="254"/>
    </location>
</feature>
<dbReference type="STRING" id="287098.SAMN05421665_1270"/>
<proteinExistence type="predicted"/>
<dbReference type="PANTHER" id="PTHR43845:SF1">
    <property type="entry name" value="BLR5969 PROTEIN"/>
    <property type="match status" value="1"/>
</dbReference>
<dbReference type="InterPro" id="IPR045851">
    <property type="entry name" value="AMP-bd_C_sf"/>
</dbReference>
<keyword evidence="3" id="KW-1185">Reference proteome</keyword>
<dbReference type="PANTHER" id="PTHR43845">
    <property type="entry name" value="BLR5969 PROTEIN"/>
    <property type="match status" value="1"/>
</dbReference>
<name>A0A1R3WTQ4_9RHOB</name>
<reference evidence="3" key="1">
    <citation type="submission" date="2017-01" db="EMBL/GenBank/DDBJ databases">
        <authorList>
            <person name="Varghese N."/>
            <person name="Submissions S."/>
        </authorList>
    </citation>
    <scope>NUCLEOTIDE SEQUENCE [LARGE SCALE GENOMIC DNA]</scope>
    <source>
        <strain evidence="3">DSM 29591</strain>
    </source>
</reference>
<protein>
    <submittedName>
        <fullName evidence="2">Phenylacetate-CoA ligase</fullName>
    </submittedName>
</protein>
<sequence>MSMDALETRTQDAREAAQLKAAQEIFPDAGLTSLADLARLPVMRKDALCRGQAENPPFGAVPARNVSHIFQSPGPIYEPGSTRPDFWRMGRFLAAMGFDASDVAQNTFAYHFTPAGMMFESAARAIGMVVFPAGPGQTMQQAEVAAAIGTTAYIGTPDYLATILAKGDEMGLDLSRITKAAVSAGPLFPQIRAAYEARGILCRQCYGTADAGLIAYESAESTDGMIVDEDVIVEIVTPGTGDPVATGEIGEVLVTVLNPDYPLLRFATGDLSAILPGQSPCGRTNTRIVGWRGRADQATKVKGMFIRPEQVATLVARHADVAKARVEVHRGASGDEITVQLETDATDPAAFQVSVSEILKLRAKIDLVAIGALPRDGVVVSDQRPALEQAVAGA</sequence>
<dbReference type="SUPFAM" id="SSF56801">
    <property type="entry name" value="Acetyl-CoA synthetase-like"/>
    <property type="match status" value="1"/>
</dbReference>
<gene>
    <name evidence="2" type="ORF">SAMN05421665_1270</name>
</gene>
<dbReference type="Gene3D" id="3.30.300.30">
    <property type="match status" value="1"/>
</dbReference>
<evidence type="ECO:0000259" key="1">
    <source>
        <dbReference type="Pfam" id="PF00501"/>
    </source>
</evidence>
<accession>A0A1R3WTQ4</accession>
<dbReference type="RefSeq" id="WP_076658828.1">
    <property type="nucleotide sequence ID" value="NZ_FTPR01000001.1"/>
</dbReference>
<dbReference type="InterPro" id="IPR042099">
    <property type="entry name" value="ANL_N_sf"/>
</dbReference>
<dbReference type="Proteomes" id="UP000186997">
    <property type="component" value="Unassembled WGS sequence"/>
</dbReference>
<evidence type="ECO:0000313" key="3">
    <source>
        <dbReference type="Proteomes" id="UP000186997"/>
    </source>
</evidence>